<dbReference type="RefSeq" id="WP_166234489.1">
    <property type="nucleotide sequence ID" value="NZ_CP049865.1"/>
</dbReference>
<proteinExistence type="inferred from homology"/>
<dbReference type="SMART" id="SM00947">
    <property type="entry name" value="Pro_CA"/>
    <property type="match status" value="1"/>
</dbReference>
<evidence type="ECO:0000256" key="1">
    <source>
        <dbReference type="ARBA" id="ARBA00006217"/>
    </source>
</evidence>
<keyword evidence="3 7" id="KW-0479">Metal-binding</keyword>
<sequence length="175" mass="18993">MTQDLTSSRPRPPEGFADLIAANRRYSISFPHGFDGIAHAGVLILTCMDSRLEPLEMFGLFLGEAKILRTAGGRLTDAGLAAMVMGVHKLRVNRILIVPHTSCAAASKTEEEMRATIEEIAGVEVGDFRFGVDPDQLGRLREDVDAVRAHPLIGPFAEVGGFLYNVETGQVEQIC</sequence>
<name>A0A6G7Y9G8_9ACTN</name>
<comment type="similarity">
    <text evidence="1">Belongs to the beta-class carbonic anhydrase family.</text>
</comment>
<organism evidence="8 9">
    <name type="scientific">Propioniciclava coleopterorum</name>
    <dbReference type="NCBI Taxonomy" id="2714937"/>
    <lineage>
        <taxon>Bacteria</taxon>
        <taxon>Bacillati</taxon>
        <taxon>Actinomycetota</taxon>
        <taxon>Actinomycetes</taxon>
        <taxon>Propionibacteriales</taxon>
        <taxon>Propionibacteriaceae</taxon>
        <taxon>Propioniciclava</taxon>
    </lineage>
</organism>
<dbReference type="EC" id="4.2.1.1" evidence="2"/>
<evidence type="ECO:0000256" key="4">
    <source>
        <dbReference type="ARBA" id="ARBA00022833"/>
    </source>
</evidence>
<feature type="binding site" evidence="7">
    <location>
        <position position="103"/>
    </location>
    <ligand>
        <name>Zn(2+)</name>
        <dbReference type="ChEBI" id="CHEBI:29105"/>
    </ligand>
</feature>
<evidence type="ECO:0000313" key="9">
    <source>
        <dbReference type="Proteomes" id="UP000501058"/>
    </source>
</evidence>
<dbReference type="GO" id="GO:0008270">
    <property type="term" value="F:zinc ion binding"/>
    <property type="evidence" value="ECO:0007669"/>
    <property type="project" value="InterPro"/>
</dbReference>
<evidence type="ECO:0000256" key="6">
    <source>
        <dbReference type="ARBA" id="ARBA00048348"/>
    </source>
</evidence>
<protein>
    <recommendedName>
        <fullName evidence="2">carbonic anhydrase</fullName>
        <ecNumber evidence="2">4.2.1.1</ecNumber>
    </recommendedName>
</protein>
<dbReference type="AlphaFoldDB" id="A0A6G7Y9G8"/>
<evidence type="ECO:0000256" key="3">
    <source>
        <dbReference type="ARBA" id="ARBA00022723"/>
    </source>
</evidence>
<gene>
    <name evidence="8" type="ORF">G7070_15565</name>
</gene>
<dbReference type="PANTHER" id="PTHR43175">
    <property type="entry name" value="CARBONIC ANHYDRASE"/>
    <property type="match status" value="1"/>
</dbReference>
<dbReference type="Proteomes" id="UP000501058">
    <property type="component" value="Chromosome"/>
</dbReference>
<dbReference type="Pfam" id="PF00484">
    <property type="entry name" value="Pro_CA"/>
    <property type="match status" value="1"/>
</dbReference>
<feature type="binding site" evidence="7">
    <location>
        <position position="47"/>
    </location>
    <ligand>
        <name>Zn(2+)</name>
        <dbReference type="ChEBI" id="CHEBI:29105"/>
    </ligand>
</feature>
<evidence type="ECO:0000256" key="2">
    <source>
        <dbReference type="ARBA" id="ARBA00012925"/>
    </source>
</evidence>
<evidence type="ECO:0000256" key="5">
    <source>
        <dbReference type="ARBA" id="ARBA00024993"/>
    </source>
</evidence>
<comment type="function">
    <text evidence="5">Catalyzes the reversible hydration of carbon dioxide to form bicarbonate.</text>
</comment>
<evidence type="ECO:0000256" key="7">
    <source>
        <dbReference type="PIRSR" id="PIRSR601765-1"/>
    </source>
</evidence>
<reference evidence="8 9" key="1">
    <citation type="submission" date="2020-03" db="EMBL/GenBank/DDBJ databases">
        <title>Propioniciclava sp. nov., isolated from Hydrophilus acuminatus.</title>
        <authorList>
            <person name="Hyun D.-W."/>
            <person name="Bae J.-W."/>
        </authorList>
    </citation>
    <scope>NUCLEOTIDE SEQUENCE [LARGE SCALE GENOMIC DNA]</scope>
    <source>
        <strain evidence="8 9">HDW11</strain>
    </source>
</reference>
<dbReference type="EMBL" id="CP049865">
    <property type="protein sequence ID" value="QIK73420.1"/>
    <property type="molecule type" value="Genomic_DNA"/>
</dbReference>
<keyword evidence="9" id="KW-1185">Reference proteome</keyword>
<feature type="binding site" evidence="7">
    <location>
        <position position="100"/>
    </location>
    <ligand>
        <name>Zn(2+)</name>
        <dbReference type="ChEBI" id="CHEBI:29105"/>
    </ligand>
</feature>
<dbReference type="Gene3D" id="3.40.1050.10">
    <property type="entry name" value="Carbonic anhydrase"/>
    <property type="match status" value="1"/>
</dbReference>
<dbReference type="InterPro" id="IPR036874">
    <property type="entry name" value="Carbonic_anhydrase_sf"/>
</dbReference>
<dbReference type="KEGG" id="prv:G7070_15565"/>
<dbReference type="GO" id="GO:0004089">
    <property type="term" value="F:carbonate dehydratase activity"/>
    <property type="evidence" value="ECO:0007669"/>
    <property type="project" value="UniProtKB-EC"/>
</dbReference>
<feature type="binding site" evidence="7">
    <location>
        <position position="49"/>
    </location>
    <ligand>
        <name>Zn(2+)</name>
        <dbReference type="ChEBI" id="CHEBI:29105"/>
    </ligand>
</feature>
<comment type="cofactor">
    <cofactor evidence="7">
        <name>Zn(2+)</name>
        <dbReference type="ChEBI" id="CHEBI:29105"/>
    </cofactor>
    <text evidence="7">Binds 1 zinc ion per subunit.</text>
</comment>
<accession>A0A6G7Y9G8</accession>
<comment type="catalytic activity">
    <reaction evidence="6">
        <text>hydrogencarbonate + H(+) = CO2 + H2O</text>
        <dbReference type="Rhea" id="RHEA:10748"/>
        <dbReference type="ChEBI" id="CHEBI:15377"/>
        <dbReference type="ChEBI" id="CHEBI:15378"/>
        <dbReference type="ChEBI" id="CHEBI:16526"/>
        <dbReference type="ChEBI" id="CHEBI:17544"/>
        <dbReference type="EC" id="4.2.1.1"/>
    </reaction>
</comment>
<dbReference type="InterPro" id="IPR001765">
    <property type="entry name" value="Carbonic_anhydrase"/>
</dbReference>
<dbReference type="CDD" id="cd03379">
    <property type="entry name" value="beta_CA_cladeD"/>
    <property type="match status" value="1"/>
</dbReference>
<keyword evidence="4 7" id="KW-0862">Zinc</keyword>
<dbReference type="PANTHER" id="PTHR43175:SF3">
    <property type="entry name" value="CARBON DISULFIDE HYDROLASE"/>
    <property type="match status" value="1"/>
</dbReference>
<dbReference type="SUPFAM" id="SSF53056">
    <property type="entry name" value="beta-carbonic anhydrase, cab"/>
    <property type="match status" value="1"/>
</dbReference>
<evidence type="ECO:0000313" key="8">
    <source>
        <dbReference type="EMBL" id="QIK73420.1"/>
    </source>
</evidence>